<protein>
    <recommendedName>
        <fullName evidence="1">SnoaL-like domain-containing protein</fullName>
    </recommendedName>
</protein>
<keyword evidence="3" id="KW-1185">Reference proteome</keyword>
<reference evidence="2" key="1">
    <citation type="journal article" date="2021" name="Nat. Commun.">
        <title>Genetic determinants of endophytism in the Arabidopsis root mycobiome.</title>
        <authorList>
            <person name="Mesny F."/>
            <person name="Miyauchi S."/>
            <person name="Thiergart T."/>
            <person name="Pickel B."/>
            <person name="Atanasova L."/>
            <person name="Karlsson M."/>
            <person name="Huettel B."/>
            <person name="Barry K.W."/>
            <person name="Haridas S."/>
            <person name="Chen C."/>
            <person name="Bauer D."/>
            <person name="Andreopoulos W."/>
            <person name="Pangilinan J."/>
            <person name="LaButti K."/>
            <person name="Riley R."/>
            <person name="Lipzen A."/>
            <person name="Clum A."/>
            <person name="Drula E."/>
            <person name="Henrissat B."/>
            <person name="Kohler A."/>
            <person name="Grigoriev I.V."/>
            <person name="Martin F.M."/>
            <person name="Hacquard S."/>
        </authorList>
    </citation>
    <scope>NUCLEOTIDE SEQUENCE</scope>
    <source>
        <strain evidence="2">MPI-CAGE-CH-0243</strain>
    </source>
</reference>
<gene>
    <name evidence="2" type="ORF">B0J11DRAFT_520067</name>
</gene>
<dbReference type="EMBL" id="JAGMWT010000002">
    <property type="protein sequence ID" value="KAH7136174.1"/>
    <property type="molecule type" value="Genomic_DNA"/>
</dbReference>
<dbReference type="Proteomes" id="UP000700596">
    <property type="component" value="Unassembled WGS sequence"/>
</dbReference>
<dbReference type="Pfam" id="PF13577">
    <property type="entry name" value="SnoaL_4"/>
    <property type="match status" value="1"/>
</dbReference>
<evidence type="ECO:0000259" key="1">
    <source>
        <dbReference type="Pfam" id="PF13577"/>
    </source>
</evidence>
<dbReference type="InterPro" id="IPR037401">
    <property type="entry name" value="SnoaL-like"/>
</dbReference>
<sequence>MADKNLTGLTPREAIADALHRCVLGLDSNNRDLFESACRKNENITVIAGAIKIEGWTAINNFFARVFAVVTTHTISNIRIELIDGADTAFMTAHAISYHVRPDDAFKSENASYTASSLYAIDLVKDGDDRLWKIKRWDIKVLWTTGDIAVLHGQDSKK</sequence>
<dbReference type="Gene3D" id="3.10.450.50">
    <property type="match status" value="1"/>
</dbReference>
<name>A0A9P9IZK6_9PLEO</name>
<comment type="caution">
    <text evidence="2">The sequence shown here is derived from an EMBL/GenBank/DDBJ whole genome shotgun (WGS) entry which is preliminary data.</text>
</comment>
<accession>A0A9P9IZK6</accession>
<evidence type="ECO:0000313" key="3">
    <source>
        <dbReference type="Proteomes" id="UP000700596"/>
    </source>
</evidence>
<dbReference type="AlphaFoldDB" id="A0A9P9IZK6"/>
<evidence type="ECO:0000313" key="2">
    <source>
        <dbReference type="EMBL" id="KAH7136174.1"/>
    </source>
</evidence>
<dbReference type="InterPro" id="IPR032710">
    <property type="entry name" value="NTF2-like_dom_sf"/>
</dbReference>
<feature type="domain" description="SnoaL-like" evidence="1">
    <location>
        <begin position="9"/>
        <end position="137"/>
    </location>
</feature>
<dbReference type="SUPFAM" id="SSF54427">
    <property type="entry name" value="NTF2-like"/>
    <property type="match status" value="1"/>
</dbReference>
<dbReference type="OrthoDB" id="2148716at2759"/>
<organism evidence="2 3">
    <name type="scientific">Dendryphion nanum</name>
    <dbReference type="NCBI Taxonomy" id="256645"/>
    <lineage>
        <taxon>Eukaryota</taxon>
        <taxon>Fungi</taxon>
        <taxon>Dikarya</taxon>
        <taxon>Ascomycota</taxon>
        <taxon>Pezizomycotina</taxon>
        <taxon>Dothideomycetes</taxon>
        <taxon>Pleosporomycetidae</taxon>
        <taxon>Pleosporales</taxon>
        <taxon>Torulaceae</taxon>
        <taxon>Dendryphion</taxon>
    </lineage>
</organism>
<proteinExistence type="predicted"/>